<comment type="caution">
    <text evidence="3">The sequence shown here is derived from an EMBL/GenBank/DDBJ whole genome shotgun (WGS) entry which is preliminary data.</text>
</comment>
<dbReference type="Proteomes" id="UP000247755">
    <property type="component" value="Unassembled WGS sequence"/>
</dbReference>
<keyword evidence="1" id="KW-0902">Two-component regulatory system</keyword>
<dbReference type="GO" id="GO:0000160">
    <property type="term" value="P:phosphorelay signal transduction system"/>
    <property type="evidence" value="ECO:0007669"/>
    <property type="project" value="UniProtKB-KW"/>
</dbReference>
<dbReference type="InterPro" id="IPR036641">
    <property type="entry name" value="HPT_dom_sf"/>
</dbReference>
<evidence type="ECO:0000313" key="3">
    <source>
        <dbReference type="EMBL" id="PXX21912.1"/>
    </source>
</evidence>
<name>A0A318HUC1_BURPY</name>
<dbReference type="Gene3D" id="1.20.120.160">
    <property type="entry name" value="HPT domain"/>
    <property type="match status" value="1"/>
</dbReference>
<dbReference type="EMBL" id="QJJY01000044">
    <property type="protein sequence ID" value="PXX21912.1"/>
    <property type="molecule type" value="Genomic_DNA"/>
</dbReference>
<sequence length="96" mass="9961">LDADHHGILLRSSVASLETIRATVAGGDVAVALACLHSLKGAFAMIDEAEVMAACVRLEERGARGDVAEIDQALDELAALIDAALSRRVPRAVAPC</sequence>
<dbReference type="InterPro" id="IPR008207">
    <property type="entry name" value="Sig_transdc_His_kin_Hpt_dom"/>
</dbReference>
<accession>A0A318HUC1</accession>
<evidence type="ECO:0000256" key="1">
    <source>
        <dbReference type="ARBA" id="ARBA00023012"/>
    </source>
</evidence>
<keyword evidence="3" id="KW-0808">Transferase</keyword>
<dbReference type="AlphaFoldDB" id="A0A318HUC1"/>
<proteinExistence type="predicted"/>
<keyword evidence="3" id="KW-0418">Kinase</keyword>
<reference evidence="3 4" key="1">
    <citation type="submission" date="2018-05" db="EMBL/GenBank/DDBJ databases">
        <title>Comparative genomics of bacterial root endophytes of switchgrass collected from native prairies over two seasons.</title>
        <authorList>
            <person name="Tang Y."/>
        </authorList>
    </citation>
    <scope>NUCLEOTIDE SEQUENCE [LARGE SCALE GENOMIC DNA]</scope>
    <source>
        <strain evidence="3 4">NFIX32</strain>
    </source>
</reference>
<dbReference type="SUPFAM" id="SSF47226">
    <property type="entry name" value="Histidine-containing phosphotransfer domain, HPT domain"/>
    <property type="match status" value="1"/>
</dbReference>
<evidence type="ECO:0000313" key="4">
    <source>
        <dbReference type="Proteomes" id="UP000247755"/>
    </source>
</evidence>
<evidence type="ECO:0000259" key="2">
    <source>
        <dbReference type="Pfam" id="PF01627"/>
    </source>
</evidence>
<protein>
    <submittedName>
        <fullName evidence="3">Two-component system capsular synthesis sensor histidine kinase RcsC</fullName>
    </submittedName>
</protein>
<feature type="domain" description="HPt" evidence="2">
    <location>
        <begin position="8"/>
        <end position="83"/>
    </location>
</feature>
<feature type="non-terminal residue" evidence="3">
    <location>
        <position position="1"/>
    </location>
</feature>
<dbReference type="GO" id="GO:0004672">
    <property type="term" value="F:protein kinase activity"/>
    <property type="evidence" value="ECO:0007669"/>
    <property type="project" value="UniProtKB-ARBA"/>
</dbReference>
<organism evidence="3 4">
    <name type="scientific">Burkholderia pyrrocinia</name>
    <name type="common">Pseudomonas pyrrocinia</name>
    <dbReference type="NCBI Taxonomy" id="60550"/>
    <lineage>
        <taxon>Bacteria</taxon>
        <taxon>Pseudomonadati</taxon>
        <taxon>Pseudomonadota</taxon>
        <taxon>Betaproteobacteria</taxon>
        <taxon>Burkholderiales</taxon>
        <taxon>Burkholderiaceae</taxon>
        <taxon>Burkholderia</taxon>
        <taxon>Burkholderia cepacia complex</taxon>
    </lineage>
</organism>
<dbReference type="RefSeq" id="WP_177319001.1">
    <property type="nucleotide sequence ID" value="NZ_QJJY01000044.1"/>
</dbReference>
<dbReference type="Pfam" id="PF01627">
    <property type="entry name" value="Hpt"/>
    <property type="match status" value="1"/>
</dbReference>
<gene>
    <name evidence="3" type="ORF">NA66_10441</name>
</gene>